<reference evidence="11" key="1">
    <citation type="submission" date="2019-10" db="EMBL/GenBank/DDBJ databases">
        <authorList>
            <person name="Ross D.E."/>
            <person name="Gulliver D."/>
        </authorList>
    </citation>
    <scope>NUCLEOTIDE SEQUENCE</scope>
    <source>
        <strain evidence="11">DER-2019</strain>
    </source>
</reference>
<feature type="domain" description="Indole-3-glycerol phosphate synthase" evidence="10">
    <location>
        <begin position="3"/>
        <end position="254"/>
    </location>
</feature>
<dbReference type="PROSITE" id="PS00614">
    <property type="entry name" value="IGPS"/>
    <property type="match status" value="1"/>
</dbReference>
<proteinExistence type="inferred from homology"/>
<evidence type="ECO:0000256" key="8">
    <source>
        <dbReference type="ARBA" id="ARBA00023239"/>
    </source>
</evidence>
<evidence type="ECO:0000256" key="4">
    <source>
        <dbReference type="ARBA" id="ARBA00022605"/>
    </source>
</evidence>
<keyword evidence="8 9" id="KW-0456">Lyase</keyword>
<keyword evidence="7 9" id="KW-0057">Aromatic amino acid biosynthesis</keyword>
<dbReference type="HAMAP" id="MF_00134_A">
    <property type="entry name" value="IGPS_A"/>
    <property type="match status" value="1"/>
</dbReference>
<dbReference type="EMBL" id="WJBD01000004">
    <property type="protein sequence ID" value="MBC3887601.1"/>
    <property type="molecule type" value="Genomic_DNA"/>
</dbReference>
<dbReference type="EC" id="4.1.1.48" evidence="9"/>
<organism evidence="11 12">
    <name type="scientific">Acetobacterium paludosum</name>
    <dbReference type="NCBI Taxonomy" id="52693"/>
    <lineage>
        <taxon>Bacteria</taxon>
        <taxon>Bacillati</taxon>
        <taxon>Bacillota</taxon>
        <taxon>Clostridia</taxon>
        <taxon>Eubacteriales</taxon>
        <taxon>Eubacteriaceae</taxon>
        <taxon>Acetobacterium</taxon>
    </lineage>
</organism>
<evidence type="ECO:0000259" key="10">
    <source>
        <dbReference type="Pfam" id="PF00218"/>
    </source>
</evidence>
<evidence type="ECO:0000313" key="12">
    <source>
        <dbReference type="Proteomes" id="UP000616595"/>
    </source>
</evidence>
<evidence type="ECO:0000256" key="6">
    <source>
        <dbReference type="ARBA" id="ARBA00022822"/>
    </source>
</evidence>
<evidence type="ECO:0000256" key="2">
    <source>
        <dbReference type="ARBA" id="ARBA00004696"/>
    </source>
</evidence>
<dbReference type="InterPro" id="IPR013798">
    <property type="entry name" value="Indole-3-glycerol_P_synth_dom"/>
</dbReference>
<dbReference type="GO" id="GO:0000162">
    <property type="term" value="P:L-tryptophan biosynthetic process"/>
    <property type="evidence" value="ECO:0007669"/>
    <property type="project" value="UniProtKB-UniRule"/>
</dbReference>
<dbReference type="GO" id="GO:0004425">
    <property type="term" value="F:indole-3-glycerol-phosphate synthase activity"/>
    <property type="evidence" value="ECO:0007669"/>
    <property type="project" value="UniProtKB-UniRule"/>
</dbReference>
<dbReference type="NCBIfam" id="NF001377">
    <property type="entry name" value="PRK00278.2-4"/>
    <property type="match status" value="1"/>
</dbReference>
<name>A0A923KWV1_9FIRM</name>
<dbReference type="SUPFAM" id="SSF51366">
    <property type="entry name" value="Ribulose-phoshate binding barrel"/>
    <property type="match status" value="1"/>
</dbReference>
<evidence type="ECO:0000256" key="9">
    <source>
        <dbReference type="HAMAP-Rule" id="MF_00134"/>
    </source>
</evidence>
<comment type="catalytic activity">
    <reaction evidence="1 9">
        <text>1-(2-carboxyphenylamino)-1-deoxy-D-ribulose 5-phosphate + H(+) = (1S,2R)-1-C-(indol-3-yl)glycerol 3-phosphate + CO2 + H2O</text>
        <dbReference type="Rhea" id="RHEA:23476"/>
        <dbReference type="ChEBI" id="CHEBI:15377"/>
        <dbReference type="ChEBI" id="CHEBI:15378"/>
        <dbReference type="ChEBI" id="CHEBI:16526"/>
        <dbReference type="ChEBI" id="CHEBI:58613"/>
        <dbReference type="ChEBI" id="CHEBI:58866"/>
        <dbReference type="EC" id="4.1.1.48"/>
    </reaction>
</comment>
<dbReference type="InterPro" id="IPR013785">
    <property type="entry name" value="Aldolase_TIM"/>
</dbReference>
<dbReference type="PANTHER" id="PTHR22854">
    <property type="entry name" value="TRYPTOPHAN BIOSYNTHESIS PROTEIN"/>
    <property type="match status" value="1"/>
</dbReference>
<evidence type="ECO:0000256" key="7">
    <source>
        <dbReference type="ARBA" id="ARBA00023141"/>
    </source>
</evidence>
<dbReference type="HAMAP" id="MF_00134_B">
    <property type="entry name" value="IGPS_B"/>
    <property type="match status" value="1"/>
</dbReference>
<dbReference type="PANTHER" id="PTHR22854:SF2">
    <property type="entry name" value="INDOLE-3-GLYCEROL-PHOSPHATE SYNTHASE"/>
    <property type="match status" value="1"/>
</dbReference>
<keyword evidence="5 9" id="KW-0210">Decarboxylase</keyword>
<dbReference type="GO" id="GO:0004640">
    <property type="term" value="F:phosphoribosylanthranilate isomerase activity"/>
    <property type="evidence" value="ECO:0007669"/>
    <property type="project" value="TreeGrafter"/>
</dbReference>
<dbReference type="InterPro" id="IPR011060">
    <property type="entry name" value="RibuloseP-bd_barrel"/>
</dbReference>
<keyword evidence="4 9" id="KW-0028">Amino-acid biosynthesis</keyword>
<evidence type="ECO:0000256" key="5">
    <source>
        <dbReference type="ARBA" id="ARBA00022793"/>
    </source>
</evidence>
<dbReference type="FunFam" id="3.20.20.70:FF:000024">
    <property type="entry name" value="Indole-3-glycerol phosphate synthase"/>
    <property type="match status" value="1"/>
</dbReference>
<evidence type="ECO:0000256" key="1">
    <source>
        <dbReference type="ARBA" id="ARBA00001633"/>
    </source>
</evidence>
<comment type="similarity">
    <text evidence="3 9">Belongs to the TrpC family.</text>
</comment>
<dbReference type="Pfam" id="PF00218">
    <property type="entry name" value="IGPS"/>
    <property type="match status" value="1"/>
</dbReference>
<evidence type="ECO:0000256" key="3">
    <source>
        <dbReference type="ARBA" id="ARBA00008737"/>
    </source>
</evidence>
<dbReference type="OrthoDB" id="9804217at2"/>
<dbReference type="CDD" id="cd00331">
    <property type="entry name" value="IGPS"/>
    <property type="match status" value="1"/>
</dbReference>
<protein>
    <recommendedName>
        <fullName evidence="9">Indole-3-glycerol phosphate synthase</fullName>
        <shortName evidence="9">IGPS</shortName>
        <ecNumber evidence="9">4.1.1.48</ecNumber>
    </recommendedName>
</protein>
<dbReference type="Proteomes" id="UP000616595">
    <property type="component" value="Unassembled WGS sequence"/>
</dbReference>
<comment type="pathway">
    <text evidence="2 9">Amino-acid biosynthesis; L-tryptophan biosynthesis; L-tryptophan from chorismate: step 4/5.</text>
</comment>
<evidence type="ECO:0000313" key="11">
    <source>
        <dbReference type="EMBL" id="MBC3887601.1"/>
    </source>
</evidence>
<keyword evidence="6 9" id="KW-0822">Tryptophan biosynthesis</keyword>
<dbReference type="InterPro" id="IPR045186">
    <property type="entry name" value="Indole-3-glycerol_P_synth"/>
</dbReference>
<comment type="caution">
    <text evidence="11">The sequence shown here is derived from an EMBL/GenBank/DDBJ whole genome shotgun (WGS) entry which is preliminary data.</text>
</comment>
<sequence length="257" mass="28581">MILDRIVESTKKRVSALKKTTSLQTLKEQAKISDHPFIFEKALSNDGIAFICEVKKASPSKGVIAEDFPYVNIAREYEAAGANAISVLTEPEFFQGSNDYLTEIKKNVSIPLLRKDFIIDEIQIYEASLIGADAILLICSILTDDQVKRYFQIADALGLSVLVEAHDEEEIKRALNAGGRMIGVNNRNLKNFEVDINNSIRLRKLVPPEIRFVSESGIKTAEDIIKLQENGTDAVLIGETLMKSGDKKKELNKLKGL</sequence>
<dbReference type="RefSeq" id="WP_148566598.1">
    <property type="nucleotide sequence ID" value="NZ_RXYA01000005.1"/>
</dbReference>
<keyword evidence="12" id="KW-1185">Reference proteome</keyword>
<dbReference type="InterPro" id="IPR001468">
    <property type="entry name" value="Indole-3-GlycerolPSynthase_CS"/>
</dbReference>
<reference evidence="11" key="2">
    <citation type="submission" date="2020-10" db="EMBL/GenBank/DDBJ databases">
        <title>Comparative genomics of the Acetobacterium genus.</title>
        <authorList>
            <person name="Marshall C."/>
            <person name="May H."/>
            <person name="Norman S."/>
        </authorList>
    </citation>
    <scope>NUCLEOTIDE SEQUENCE</scope>
    <source>
        <strain evidence="11">DER-2019</strain>
    </source>
</reference>
<gene>
    <name evidence="9 11" type="primary">trpC</name>
    <name evidence="11" type="ORF">GH810_04685</name>
</gene>
<accession>A0A923KWV1</accession>
<dbReference type="AlphaFoldDB" id="A0A923KWV1"/>
<dbReference type="Gene3D" id="3.20.20.70">
    <property type="entry name" value="Aldolase class I"/>
    <property type="match status" value="1"/>
</dbReference>